<reference evidence="2 3" key="1">
    <citation type="submission" date="2018-08" db="EMBL/GenBank/DDBJ databases">
        <title>Genome sequencing of X. nasturtii WHRI 8984.</title>
        <authorList>
            <person name="Studholme D.J."/>
            <person name="Mchugh J."/>
            <person name="Vicente J."/>
        </authorList>
    </citation>
    <scope>NUCLEOTIDE SEQUENCE [LARGE SCALE GENOMIC DNA]</scope>
    <source>
        <strain evidence="2 3">WHRI 8984</strain>
    </source>
</reference>
<dbReference type="AlphaFoldDB" id="A0A3E1KDQ4"/>
<keyword evidence="1" id="KW-0812">Transmembrane</keyword>
<keyword evidence="1" id="KW-0472">Membrane</keyword>
<dbReference type="OrthoDB" id="6053542at2"/>
<accession>A0A3E1KDQ4</accession>
<dbReference type="EMBL" id="QUZM01000094">
    <property type="protein sequence ID" value="RFF36669.1"/>
    <property type="molecule type" value="Genomic_DNA"/>
</dbReference>
<sequence>MSMCVALQPDGTLIPTGQPVAECSGYVLVSGAEHGVYEVVQQVFQMPDKEVALGWFAGTLSLIVFLYVACRLAGSVANIFHDTRP</sequence>
<evidence type="ECO:0000313" key="3">
    <source>
        <dbReference type="Proteomes" id="UP000259570"/>
    </source>
</evidence>
<gene>
    <name evidence="2" type="ORF">DZD52_21025</name>
</gene>
<dbReference type="InterPro" id="IPR031377">
    <property type="entry name" value="Tail_VII"/>
</dbReference>
<dbReference type="GeneID" id="97211662"/>
<evidence type="ECO:0000313" key="2">
    <source>
        <dbReference type="EMBL" id="RFF36669.1"/>
    </source>
</evidence>
<organism evidence="2 3">
    <name type="scientific">Xanthomonas nasturtii</name>
    <dbReference type="NCBI Taxonomy" id="1843581"/>
    <lineage>
        <taxon>Bacteria</taxon>
        <taxon>Pseudomonadati</taxon>
        <taxon>Pseudomonadota</taxon>
        <taxon>Gammaproteobacteria</taxon>
        <taxon>Lysobacterales</taxon>
        <taxon>Lysobacteraceae</taxon>
        <taxon>Xanthomonas</taxon>
    </lineage>
</organism>
<protein>
    <submittedName>
        <fullName evidence="2">Uncharacterized protein</fullName>
    </submittedName>
</protein>
<dbReference type="RefSeq" id="WP_116906996.1">
    <property type="nucleotide sequence ID" value="NZ_CP142084.2"/>
</dbReference>
<name>A0A3E1KDQ4_9XANT</name>
<keyword evidence="1" id="KW-1133">Transmembrane helix</keyword>
<comment type="caution">
    <text evidence="2">The sequence shown here is derived from an EMBL/GenBank/DDBJ whole genome shotgun (WGS) entry which is preliminary data.</text>
</comment>
<dbReference type="Pfam" id="PF17091">
    <property type="entry name" value="Inovirus_G7P_1"/>
    <property type="match status" value="1"/>
</dbReference>
<proteinExistence type="predicted"/>
<feature type="transmembrane region" description="Helical" evidence="1">
    <location>
        <begin position="52"/>
        <end position="74"/>
    </location>
</feature>
<evidence type="ECO:0000256" key="1">
    <source>
        <dbReference type="SAM" id="Phobius"/>
    </source>
</evidence>
<dbReference type="Proteomes" id="UP000259570">
    <property type="component" value="Unassembled WGS sequence"/>
</dbReference>